<evidence type="ECO:0000259" key="4">
    <source>
        <dbReference type="SMART" id="SM00479"/>
    </source>
</evidence>
<dbReference type="PANTHER" id="PTHR23044:SF61">
    <property type="entry name" value="3'-5' EXORIBONUCLEASE 1-RELATED"/>
    <property type="match status" value="1"/>
</dbReference>
<dbReference type="AlphaFoldDB" id="A0AAD1Z4Y7"/>
<dbReference type="InterPro" id="IPR051274">
    <property type="entry name" value="3-5_Exoribonuclease"/>
</dbReference>
<dbReference type="InterPro" id="IPR047201">
    <property type="entry name" value="ERI-1_3'hExo-like"/>
</dbReference>
<dbReference type="InterPro" id="IPR036397">
    <property type="entry name" value="RNaseH_sf"/>
</dbReference>
<name>A0AAD1Z4Y7_9LAMI</name>
<sequence>MALSRAPLSRRSFLLSSPKPPPFFSFFRYSPPLQLLPNCKIYNSASLHTEESMAPPLQFEAPSRKKFNWKPLCLYHTQGKCTKMDDPTHIERFNHSCSLKLERNGLGLKNFRAQKFDYFLVLDLEGKVEILEFPVLLFDAKTMNVVDLFHRFVRPTKMSEQRINEYIEGKYGKIGIDGVWHDTAIAFDDVIQQFEAWLAKHHLWRKEKGGLLKEAAFVTCGNWDLKTKVPQQCIVARMKLPPYFMEWINLKDIYLNFYKRRAPGMISMMRELQIPLLGSHHVGIDDTRNIARVMQHMLTDGALFQLTARRTSGFIFLFRRHSDQLIKGIDIFKTDRG</sequence>
<protein>
    <recommendedName>
        <fullName evidence="4">Exonuclease domain-containing protein</fullName>
    </recommendedName>
</protein>
<dbReference type="SMART" id="SM00479">
    <property type="entry name" value="EXOIII"/>
    <property type="match status" value="1"/>
</dbReference>
<dbReference type="SUPFAM" id="SSF53098">
    <property type="entry name" value="Ribonuclease H-like"/>
    <property type="match status" value="1"/>
</dbReference>
<keyword evidence="6" id="KW-1185">Reference proteome</keyword>
<feature type="domain" description="Exonuclease" evidence="4">
    <location>
        <begin position="118"/>
        <end position="303"/>
    </location>
</feature>
<gene>
    <name evidence="5" type="ORF">FPE_LOCUS7922</name>
</gene>
<dbReference type="GO" id="GO:0003676">
    <property type="term" value="F:nucleic acid binding"/>
    <property type="evidence" value="ECO:0007669"/>
    <property type="project" value="InterPro"/>
</dbReference>
<dbReference type="PANTHER" id="PTHR23044">
    <property type="entry name" value="3'-5' EXONUCLEASE ERI1-RELATED"/>
    <property type="match status" value="1"/>
</dbReference>
<dbReference type="GO" id="GO:0000175">
    <property type="term" value="F:3'-5'-RNA exonuclease activity"/>
    <property type="evidence" value="ECO:0007669"/>
    <property type="project" value="InterPro"/>
</dbReference>
<evidence type="ECO:0000313" key="6">
    <source>
        <dbReference type="Proteomes" id="UP000834106"/>
    </source>
</evidence>
<proteinExistence type="predicted"/>
<organism evidence="5 6">
    <name type="scientific">Fraxinus pennsylvanica</name>
    <dbReference type="NCBI Taxonomy" id="56036"/>
    <lineage>
        <taxon>Eukaryota</taxon>
        <taxon>Viridiplantae</taxon>
        <taxon>Streptophyta</taxon>
        <taxon>Embryophyta</taxon>
        <taxon>Tracheophyta</taxon>
        <taxon>Spermatophyta</taxon>
        <taxon>Magnoliopsida</taxon>
        <taxon>eudicotyledons</taxon>
        <taxon>Gunneridae</taxon>
        <taxon>Pentapetalae</taxon>
        <taxon>asterids</taxon>
        <taxon>lamiids</taxon>
        <taxon>Lamiales</taxon>
        <taxon>Oleaceae</taxon>
        <taxon>Oleeae</taxon>
        <taxon>Fraxinus</taxon>
    </lineage>
</organism>
<dbReference type="Gene3D" id="3.30.420.10">
    <property type="entry name" value="Ribonuclease H-like superfamily/Ribonuclease H"/>
    <property type="match status" value="1"/>
</dbReference>
<dbReference type="Pfam" id="PF00929">
    <property type="entry name" value="RNase_T"/>
    <property type="match status" value="1"/>
</dbReference>
<keyword evidence="2" id="KW-0378">Hydrolase</keyword>
<evidence type="ECO:0000256" key="2">
    <source>
        <dbReference type="ARBA" id="ARBA00022801"/>
    </source>
</evidence>
<evidence type="ECO:0000313" key="5">
    <source>
        <dbReference type="EMBL" id="CAI9760492.1"/>
    </source>
</evidence>
<dbReference type="Proteomes" id="UP000834106">
    <property type="component" value="Chromosome 4"/>
</dbReference>
<accession>A0AAD1Z4Y7</accession>
<evidence type="ECO:0000256" key="1">
    <source>
        <dbReference type="ARBA" id="ARBA00022722"/>
    </source>
</evidence>
<reference evidence="5" key="1">
    <citation type="submission" date="2023-05" db="EMBL/GenBank/DDBJ databases">
        <authorList>
            <person name="Huff M."/>
        </authorList>
    </citation>
    <scope>NUCLEOTIDE SEQUENCE</scope>
</reference>
<evidence type="ECO:0000256" key="3">
    <source>
        <dbReference type="ARBA" id="ARBA00022839"/>
    </source>
</evidence>
<dbReference type="InterPro" id="IPR012337">
    <property type="entry name" value="RNaseH-like_sf"/>
</dbReference>
<keyword evidence="1" id="KW-0540">Nuclease</keyword>
<keyword evidence="3" id="KW-0269">Exonuclease</keyword>
<dbReference type="CDD" id="cd06133">
    <property type="entry name" value="ERI-1_3'hExo_like"/>
    <property type="match status" value="1"/>
</dbReference>
<dbReference type="InterPro" id="IPR013520">
    <property type="entry name" value="Ribonucl_H"/>
</dbReference>
<dbReference type="EMBL" id="OU503039">
    <property type="protein sequence ID" value="CAI9760492.1"/>
    <property type="molecule type" value="Genomic_DNA"/>
</dbReference>